<dbReference type="STRING" id="1314674.A0A0D7BE81"/>
<keyword evidence="3" id="KW-1185">Reference proteome</keyword>
<name>A0A0D7BE81_9AGAR</name>
<feature type="transmembrane region" description="Helical" evidence="1">
    <location>
        <begin position="86"/>
        <end position="106"/>
    </location>
</feature>
<protein>
    <recommendedName>
        <fullName evidence="4">Transmembrane protein</fullName>
    </recommendedName>
</protein>
<dbReference type="EMBL" id="KN880501">
    <property type="protein sequence ID" value="KIY68495.1"/>
    <property type="molecule type" value="Genomic_DNA"/>
</dbReference>
<evidence type="ECO:0000313" key="3">
    <source>
        <dbReference type="Proteomes" id="UP000054007"/>
    </source>
</evidence>
<feature type="transmembrane region" description="Helical" evidence="1">
    <location>
        <begin position="197"/>
        <end position="222"/>
    </location>
</feature>
<keyword evidence="1" id="KW-1133">Transmembrane helix</keyword>
<feature type="transmembrane region" description="Helical" evidence="1">
    <location>
        <begin position="228"/>
        <end position="249"/>
    </location>
</feature>
<feature type="transmembrane region" description="Helical" evidence="1">
    <location>
        <begin position="14"/>
        <end position="33"/>
    </location>
</feature>
<organism evidence="2 3">
    <name type="scientific">Cylindrobasidium torrendii FP15055 ss-10</name>
    <dbReference type="NCBI Taxonomy" id="1314674"/>
    <lineage>
        <taxon>Eukaryota</taxon>
        <taxon>Fungi</taxon>
        <taxon>Dikarya</taxon>
        <taxon>Basidiomycota</taxon>
        <taxon>Agaricomycotina</taxon>
        <taxon>Agaricomycetes</taxon>
        <taxon>Agaricomycetidae</taxon>
        <taxon>Agaricales</taxon>
        <taxon>Marasmiineae</taxon>
        <taxon>Physalacriaceae</taxon>
        <taxon>Cylindrobasidium</taxon>
    </lineage>
</organism>
<evidence type="ECO:0000313" key="2">
    <source>
        <dbReference type="EMBL" id="KIY68495.1"/>
    </source>
</evidence>
<dbReference type="Proteomes" id="UP000054007">
    <property type="component" value="Unassembled WGS sequence"/>
</dbReference>
<proteinExistence type="predicted"/>
<sequence length="324" mass="36422">MVDWQSPEEIDFDVASFTHFMHVLLGLYIWEWFTSLDFDWDYITRKRQLRWPLIFYFLNRYCLLFSLIGVITAVNLRRPVNCKALFTYFQVFGNASIGFASINLSLRTHVHSLYVVAPLGILILGHWSLLLHGILLEAAWIPPYGCIITNSNHKILAANFIYAMSFDFIVLVLMVWRLGISTPGSLGFKTNRLTLTTLIFSDGLIYFVVSFLGNLIATTFILLNLNAVMSIIATVPAAIASSIVACRVVRRLVMFSTENQTDFLGVTFVSNIAFRDGTAGTHVNLPLPLVRNDRSESLLSTRDVDTSVSSAIGDCQAEYRAKPS</sequence>
<gene>
    <name evidence="2" type="ORF">CYLTODRAFT_453465</name>
</gene>
<dbReference type="AlphaFoldDB" id="A0A0D7BE81"/>
<feature type="transmembrane region" description="Helical" evidence="1">
    <location>
        <begin position="155"/>
        <end position="176"/>
    </location>
</feature>
<evidence type="ECO:0000256" key="1">
    <source>
        <dbReference type="SAM" id="Phobius"/>
    </source>
</evidence>
<evidence type="ECO:0008006" key="4">
    <source>
        <dbReference type="Google" id="ProtNLM"/>
    </source>
</evidence>
<feature type="transmembrane region" description="Helical" evidence="1">
    <location>
        <begin position="53"/>
        <end position="74"/>
    </location>
</feature>
<keyword evidence="1" id="KW-0472">Membrane</keyword>
<accession>A0A0D7BE81</accession>
<keyword evidence="1" id="KW-0812">Transmembrane</keyword>
<feature type="transmembrane region" description="Helical" evidence="1">
    <location>
        <begin position="113"/>
        <end position="135"/>
    </location>
</feature>
<reference evidence="2 3" key="1">
    <citation type="journal article" date="2015" name="Fungal Genet. Biol.">
        <title>Evolution of novel wood decay mechanisms in Agaricales revealed by the genome sequences of Fistulina hepatica and Cylindrobasidium torrendii.</title>
        <authorList>
            <person name="Floudas D."/>
            <person name="Held B.W."/>
            <person name="Riley R."/>
            <person name="Nagy L.G."/>
            <person name="Koehler G."/>
            <person name="Ransdell A.S."/>
            <person name="Younus H."/>
            <person name="Chow J."/>
            <person name="Chiniquy J."/>
            <person name="Lipzen A."/>
            <person name="Tritt A."/>
            <person name="Sun H."/>
            <person name="Haridas S."/>
            <person name="LaButti K."/>
            <person name="Ohm R.A."/>
            <person name="Kues U."/>
            <person name="Blanchette R.A."/>
            <person name="Grigoriev I.V."/>
            <person name="Minto R.E."/>
            <person name="Hibbett D.S."/>
        </authorList>
    </citation>
    <scope>NUCLEOTIDE SEQUENCE [LARGE SCALE GENOMIC DNA]</scope>
    <source>
        <strain evidence="2 3">FP15055 ss-10</strain>
    </source>
</reference>
<dbReference type="OrthoDB" id="3197626at2759"/>